<dbReference type="InterPro" id="IPR051611">
    <property type="entry name" value="ECF_transporter_component"/>
</dbReference>
<evidence type="ECO:0000256" key="1">
    <source>
        <dbReference type="ARBA" id="ARBA00004141"/>
    </source>
</evidence>
<evidence type="ECO:0000256" key="6">
    <source>
        <dbReference type="SAM" id="Phobius"/>
    </source>
</evidence>
<accession>A0A1H9JBP8</accession>
<dbReference type="Pfam" id="PF02361">
    <property type="entry name" value="CbiQ"/>
    <property type="match status" value="1"/>
</dbReference>
<dbReference type="AlphaFoldDB" id="A0A1H9JBP8"/>
<keyword evidence="4 6" id="KW-1133">Transmembrane helix</keyword>
<evidence type="ECO:0000256" key="3">
    <source>
        <dbReference type="ARBA" id="ARBA00022692"/>
    </source>
</evidence>
<name>A0A1H9JBP8_9SPIR</name>
<gene>
    <name evidence="7" type="ORF">SAMN04487977_11223</name>
</gene>
<dbReference type="InterPro" id="IPR003339">
    <property type="entry name" value="ABC/ECF_trnsptr_transmembrane"/>
</dbReference>
<evidence type="ECO:0000256" key="5">
    <source>
        <dbReference type="ARBA" id="ARBA00023136"/>
    </source>
</evidence>
<evidence type="ECO:0000256" key="4">
    <source>
        <dbReference type="ARBA" id="ARBA00022989"/>
    </source>
</evidence>
<feature type="transmembrane region" description="Helical" evidence="6">
    <location>
        <begin position="73"/>
        <end position="93"/>
    </location>
</feature>
<dbReference type="STRING" id="163.SAMN04487775_101424"/>
<protein>
    <submittedName>
        <fullName evidence="7">Energy-coupling factor transport system permease protein</fullName>
    </submittedName>
</protein>
<keyword evidence="3 6" id="KW-0812">Transmembrane</keyword>
<evidence type="ECO:0000256" key="2">
    <source>
        <dbReference type="ARBA" id="ARBA00022475"/>
    </source>
</evidence>
<sequence length="260" mass="28428">MKGFLDYLPGSSVLHKMHPLVKIFVSILICAASFCSANPFFLIGVIVFNVLMAAAGNAGIVHGNGLLKRTLGILKGLIKMSIFLFVLQVLVIRQGDPILTIGSFYITGVAIQKALLLVLRLMGAALPLSILISVTNLNDLSNTMVKYLHIPYKYAFTFTSAIRFIPIFSIEMSGIIESQQARGVDFEVKNPFKKIGMILPLCFPLLISSVRKIESTATAAELRGFYLRTRACCTKSYKVHFRDIVFLLLGAAVLAGGIIL</sequence>
<keyword evidence="8" id="KW-1185">Reference proteome</keyword>
<dbReference type="Proteomes" id="UP000182360">
    <property type="component" value="Unassembled WGS sequence"/>
</dbReference>
<keyword evidence="5 6" id="KW-0472">Membrane</keyword>
<feature type="transmembrane region" description="Helical" evidence="6">
    <location>
        <begin position="239"/>
        <end position="259"/>
    </location>
</feature>
<dbReference type="EMBL" id="FOFU01000012">
    <property type="protein sequence ID" value="SEQ84218.1"/>
    <property type="molecule type" value="Genomic_DNA"/>
</dbReference>
<dbReference type="CDD" id="cd16914">
    <property type="entry name" value="EcfT"/>
    <property type="match status" value="1"/>
</dbReference>
<dbReference type="PANTHER" id="PTHR34857">
    <property type="entry name" value="SLL0384 PROTEIN"/>
    <property type="match status" value="1"/>
</dbReference>
<organism evidence="7 8">
    <name type="scientific">Treponema bryantii</name>
    <dbReference type="NCBI Taxonomy" id="163"/>
    <lineage>
        <taxon>Bacteria</taxon>
        <taxon>Pseudomonadati</taxon>
        <taxon>Spirochaetota</taxon>
        <taxon>Spirochaetia</taxon>
        <taxon>Spirochaetales</taxon>
        <taxon>Treponemataceae</taxon>
        <taxon>Treponema</taxon>
    </lineage>
</organism>
<evidence type="ECO:0000313" key="8">
    <source>
        <dbReference type="Proteomes" id="UP000182360"/>
    </source>
</evidence>
<comment type="subcellular location">
    <subcellularLocation>
        <location evidence="1">Membrane</location>
        <topology evidence="1">Multi-pass membrane protein</topology>
    </subcellularLocation>
</comment>
<dbReference type="eggNOG" id="COG0619">
    <property type="taxonomic scope" value="Bacteria"/>
</dbReference>
<dbReference type="GO" id="GO:0005886">
    <property type="term" value="C:plasma membrane"/>
    <property type="evidence" value="ECO:0007669"/>
    <property type="project" value="UniProtKB-ARBA"/>
</dbReference>
<dbReference type="RefSeq" id="WP_074645387.1">
    <property type="nucleotide sequence ID" value="NZ_AP025286.1"/>
</dbReference>
<dbReference type="OrthoDB" id="8635523at2"/>
<proteinExistence type="predicted"/>
<dbReference type="PANTHER" id="PTHR34857:SF2">
    <property type="entry name" value="SLL0384 PROTEIN"/>
    <property type="match status" value="1"/>
</dbReference>
<reference evidence="7 8" key="1">
    <citation type="submission" date="2016-10" db="EMBL/GenBank/DDBJ databases">
        <authorList>
            <person name="de Groot N.N."/>
        </authorList>
    </citation>
    <scope>NUCLEOTIDE SEQUENCE [LARGE SCALE GENOMIC DNA]</scope>
    <source>
        <strain evidence="7 8">B25</strain>
    </source>
</reference>
<keyword evidence="2" id="KW-1003">Cell membrane</keyword>
<evidence type="ECO:0000313" key="7">
    <source>
        <dbReference type="EMBL" id="SEQ84218.1"/>
    </source>
</evidence>
<feature type="transmembrane region" description="Helical" evidence="6">
    <location>
        <begin position="20"/>
        <end position="53"/>
    </location>
</feature>